<sequence>MNPIKILEKLKGAKYHEIATTINSRFYGRIGADTSVDVMAEDWDSLVILDACRYDMMVDLAPSNWNVQSRRSPGSDSSEFIERSYVGRELHDVVYVTSNPHATNIPEGTFHAVEYLLDEFWDSDYQTVMPDTMVEQTLKSHQKYPNKRIISHWMQPHFPFISDFGQKLRTTGIGEKSNKAEYSEAPHPWVALMEGEDIESDDVVRAYIENLREAMGPLRELIDKMPGKTIVTADHANLTGELTLPVPLRTYGHPSNFHKKELVTIPWIEFESDSRRDIRSDEPQTTADLSDDVVSDRLESLGYV</sequence>
<proteinExistence type="predicted"/>
<dbReference type="EMBL" id="FOTC01000001">
    <property type="protein sequence ID" value="SFK65466.1"/>
    <property type="molecule type" value="Genomic_DNA"/>
</dbReference>
<dbReference type="SUPFAM" id="SSF53649">
    <property type="entry name" value="Alkaline phosphatase-like"/>
    <property type="match status" value="1"/>
</dbReference>
<protein>
    <submittedName>
        <fullName evidence="1">Uncharacterized protein</fullName>
    </submittedName>
</protein>
<accession>A0A1I4BBS6</accession>
<gene>
    <name evidence="1" type="ORF">SAMN04487950_0412</name>
</gene>
<name>A0A1I4BBS6_9EURY</name>
<reference evidence="2" key="1">
    <citation type="submission" date="2016-10" db="EMBL/GenBank/DDBJ databases">
        <authorList>
            <person name="Varghese N."/>
            <person name="Submissions S."/>
        </authorList>
    </citation>
    <scope>NUCLEOTIDE SEQUENCE [LARGE SCALE GENOMIC DNA]</scope>
    <source>
        <strain evidence="2">CGMCC 1.7738</strain>
    </source>
</reference>
<dbReference type="AlphaFoldDB" id="A0A1I4BBS6"/>
<evidence type="ECO:0000313" key="2">
    <source>
        <dbReference type="Proteomes" id="UP000199607"/>
    </source>
</evidence>
<organism evidence="1 2">
    <name type="scientific">Halogranum rubrum</name>
    <dbReference type="NCBI Taxonomy" id="553466"/>
    <lineage>
        <taxon>Archaea</taxon>
        <taxon>Methanobacteriati</taxon>
        <taxon>Methanobacteriota</taxon>
        <taxon>Stenosarchaea group</taxon>
        <taxon>Halobacteria</taxon>
        <taxon>Halobacteriales</taxon>
        <taxon>Haloferacaceae</taxon>
    </lineage>
</organism>
<dbReference type="RefSeq" id="WP_089865078.1">
    <property type="nucleotide sequence ID" value="NZ_FOTC01000001.1"/>
</dbReference>
<keyword evidence="2" id="KW-1185">Reference proteome</keyword>
<dbReference type="Proteomes" id="UP000199607">
    <property type="component" value="Unassembled WGS sequence"/>
</dbReference>
<evidence type="ECO:0000313" key="1">
    <source>
        <dbReference type="EMBL" id="SFK65466.1"/>
    </source>
</evidence>
<dbReference type="InterPro" id="IPR017850">
    <property type="entry name" value="Alkaline_phosphatase_core_sf"/>
</dbReference>